<dbReference type="GO" id="GO:0006950">
    <property type="term" value="P:response to stress"/>
    <property type="evidence" value="ECO:0007669"/>
    <property type="project" value="TreeGrafter"/>
</dbReference>
<dbReference type="PANTHER" id="PTHR33164:SF89">
    <property type="entry name" value="MARR FAMILY REGULATORY PROTEIN"/>
    <property type="match status" value="1"/>
</dbReference>
<dbReference type="PANTHER" id="PTHR33164">
    <property type="entry name" value="TRANSCRIPTIONAL REGULATOR, MARR FAMILY"/>
    <property type="match status" value="1"/>
</dbReference>
<dbReference type="AlphaFoldDB" id="A0AA86L277"/>
<organism evidence="5 6">
    <name type="scientific">Sphingopyxis granuli</name>
    <dbReference type="NCBI Taxonomy" id="267128"/>
    <lineage>
        <taxon>Bacteria</taxon>
        <taxon>Pseudomonadati</taxon>
        <taxon>Pseudomonadota</taxon>
        <taxon>Alphaproteobacteria</taxon>
        <taxon>Sphingomonadales</taxon>
        <taxon>Sphingomonadaceae</taxon>
        <taxon>Sphingopyxis</taxon>
    </lineage>
</organism>
<name>A0AA86L277_9SPHN</name>
<keyword evidence="2" id="KW-0238">DNA-binding</keyword>
<dbReference type="InterPro" id="IPR036390">
    <property type="entry name" value="WH_DNA-bd_sf"/>
</dbReference>
<dbReference type="SMART" id="SM00347">
    <property type="entry name" value="HTH_MARR"/>
    <property type="match status" value="1"/>
</dbReference>
<accession>A0AA86L277</accession>
<evidence type="ECO:0000256" key="2">
    <source>
        <dbReference type="ARBA" id="ARBA00023125"/>
    </source>
</evidence>
<evidence type="ECO:0000259" key="4">
    <source>
        <dbReference type="PROSITE" id="PS50995"/>
    </source>
</evidence>
<proteinExistence type="predicted"/>
<dbReference type="PROSITE" id="PS01117">
    <property type="entry name" value="HTH_MARR_1"/>
    <property type="match status" value="1"/>
</dbReference>
<dbReference type="SUPFAM" id="SSF46785">
    <property type="entry name" value="Winged helix' DNA-binding domain"/>
    <property type="match status" value="1"/>
</dbReference>
<dbReference type="PRINTS" id="PR00598">
    <property type="entry name" value="HTHMARR"/>
</dbReference>
<reference evidence="5 6" key="1">
    <citation type="journal article" date="2016" name="BMC Genomics">
        <title>Genomic analysis of the nitrate-respiring Sphingopyxis granuli (formerly Sphingomonas macrogoltabida) strain TFA.</title>
        <authorList>
            <person name="Garcia-Romero I."/>
            <person name="Perez-Pulido A.J."/>
            <person name="Gonzalez-Flores Y.E."/>
            <person name="Reyes-Ramirez F."/>
            <person name="Santero E."/>
            <person name="Floriano B."/>
        </authorList>
    </citation>
    <scope>NUCLEOTIDE SEQUENCE [LARGE SCALE GENOMIC DNA]</scope>
    <source>
        <strain evidence="5 6">TFA</strain>
    </source>
</reference>
<keyword evidence="6" id="KW-1185">Reference proteome</keyword>
<evidence type="ECO:0000256" key="1">
    <source>
        <dbReference type="ARBA" id="ARBA00023015"/>
    </source>
</evidence>
<dbReference type="InterPro" id="IPR023187">
    <property type="entry name" value="Tscrpt_reg_MarR-type_CS"/>
</dbReference>
<dbReference type="GO" id="GO:0003700">
    <property type="term" value="F:DNA-binding transcription factor activity"/>
    <property type="evidence" value="ECO:0007669"/>
    <property type="project" value="InterPro"/>
</dbReference>
<evidence type="ECO:0000313" key="5">
    <source>
        <dbReference type="EMBL" id="AMG73779.1"/>
    </source>
</evidence>
<dbReference type="Pfam" id="PF12802">
    <property type="entry name" value="MarR_2"/>
    <property type="match status" value="1"/>
</dbReference>
<dbReference type="EMBL" id="CP012199">
    <property type="protein sequence ID" value="AMG73779.1"/>
    <property type="molecule type" value="Genomic_DNA"/>
</dbReference>
<protein>
    <submittedName>
        <fullName evidence="5">Transcriptional regulator, MarR family</fullName>
    </submittedName>
</protein>
<dbReference type="PROSITE" id="PS50995">
    <property type="entry name" value="HTH_MARR_2"/>
    <property type="match status" value="1"/>
</dbReference>
<evidence type="ECO:0000313" key="6">
    <source>
        <dbReference type="Proteomes" id="UP000058599"/>
    </source>
</evidence>
<dbReference type="KEGG" id="sgi:SGRAN_1390"/>
<evidence type="ECO:0000256" key="3">
    <source>
        <dbReference type="ARBA" id="ARBA00023163"/>
    </source>
</evidence>
<gene>
    <name evidence="5" type="ORF">SGRAN_1390</name>
</gene>
<dbReference type="GO" id="GO:0003677">
    <property type="term" value="F:DNA binding"/>
    <property type="evidence" value="ECO:0007669"/>
    <property type="project" value="UniProtKB-KW"/>
</dbReference>
<sequence>MLTRTARLIAGDGHAAGLKPVQWQALRYLAAANRFSRTPGALAAWLGQTKGTVSQTVAALERKGLVARTGDAGDRRLVRLALTTQGETLLASAPDTIAEAMLAPMAPADRAALEALLARMLGGFLAARGHRPFGLCADCRHFRRAVEGGNPHRCALLGVPLDETDSRAICIEQEAA</sequence>
<dbReference type="Proteomes" id="UP000058599">
    <property type="component" value="Chromosome"/>
</dbReference>
<dbReference type="Gene3D" id="1.10.10.10">
    <property type="entry name" value="Winged helix-like DNA-binding domain superfamily/Winged helix DNA-binding domain"/>
    <property type="match status" value="1"/>
</dbReference>
<keyword evidence="1" id="KW-0805">Transcription regulation</keyword>
<dbReference type="InterPro" id="IPR039422">
    <property type="entry name" value="MarR/SlyA-like"/>
</dbReference>
<feature type="domain" description="HTH marR-type" evidence="4">
    <location>
        <begin position="1"/>
        <end position="122"/>
    </location>
</feature>
<keyword evidence="3" id="KW-0804">Transcription</keyword>
<dbReference type="InterPro" id="IPR000835">
    <property type="entry name" value="HTH_MarR-typ"/>
</dbReference>
<dbReference type="InterPro" id="IPR036388">
    <property type="entry name" value="WH-like_DNA-bd_sf"/>
</dbReference>